<accession>A0A6C0EA40</accession>
<sequence length="175" mass="20497">MGGGLLRLVEFDAADIYIADRRTFSEFLDEYKIPDENIKKLLNDLHAEVKANFDNKVKEKNSFMHYKLLIEKLLDFIDKPEYKKNYKYYSPDLAQKSEELWQLIKPTKPFFVTCSNGIKLASCERQNECLTGTPTLTFWKIPNKTICWSAPSIVQTFDNENTEEPQTKRQKTEQV</sequence>
<organism evidence="1">
    <name type="scientific">viral metagenome</name>
    <dbReference type="NCBI Taxonomy" id="1070528"/>
    <lineage>
        <taxon>unclassified sequences</taxon>
        <taxon>metagenomes</taxon>
        <taxon>organismal metagenomes</taxon>
    </lineage>
</organism>
<dbReference type="AlphaFoldDB" id="A0A6C0EA40"/>
<evidence type="ECO:0000313" key="1">
    <source>
        <dbReference type="EMBL" id="QHT25612.1"/>
    </source>
</evidence>
<protein>
    <submittedName>
        <fullName evidence="1">Uncharacterized protein</fullName>
    </submittedName>
</protein>
<dbReference type="EMBL" id="MN739773">
    <property type="protein sequence ID" value="QHT25612.1"/>
    <property type="molecule type" value="Genomic_DNA"/>
</dbReference>
<reference evidence="1" key="1">
    <citation type="journal article" date="2020" name="Nature">
        <title>Giant virus diversity and host interactions through global metagenomics.</title>
        <authorList>
            <person name="Schulz F."/>
            <person name="Roux S."/>
            <person name="Paez-Espino D."/>
            <person name="Jungbluth S."/>
            <person name="Walsh D.A."/>
            <person name="Denef V.J."/>
            <person name="McMahon K.D."/>
            <person name="Konstantinidis K.T."/>
            <person name="Eloe-Fadrosh E.A."/>
            <person name="Kyrpides N.C."/>
            <person name="Woyke T."/>
        </authorList>
    </citation>
    <scope>NUCLEOTIDE SEQUENCE</scope>
    <source>
        <strain evidence="1">GVMAG-M-3300023179-27</strain>
    </source>
</reference>
<proteinExistence type="predicted"/>
<name>A0A6C0EA40_9ZZZZ</name>